<keyword evidence="2" id="KW-1133">Transmembrane helix</keyword>
<dbReference type="Proteomes" id="UP000823872">
    <property type="component" value="Chromosome E3"/>
</dbReference>
<evidence type="ECO:0000313" key="4">
    <source>
        <dbReference type="Proteomes" id="UP000823872"/>
    </source>
</evidence>
<protein>
    <recommendedName>
        <fullName evidence="5">Lipase maturation factor 1</fullName>
    </recommendedName>
</protein>
<reference evidence="3" key="2">
    <citation type="submission" date="2025-08" db="UniProtKB">
        <authorList>
            <consortium name="Ensembl"/>
        </authorList>
    </citation>
    <scope>IDENTIFICATION</scope>
    <source>
        <strain evidence="3">breed Abyssinian</strain>
    </source>
</reference>
<accession>A0ABI7W8D7</accession>
<keyword evidence="2" id="KW-0472">Membrane</keyword>
<feature type="transmembrane region" description="Helical" evidence="2">
    <location>
        <begin position="43"/>
        <end position="65"/>
    </location>
</feature>
<gene>
    <name evidence="3" type="primary">SHKBP1</name>
</gene>
<keyword evidence="4" id="KW-1185">Reference proteome</keyword>
<feature type="transmembrane region" description="Helical" evidence="2">
    <location>
        <begin position="121"/>
        <end position="142"/>
    </location>
</feature>
<evidence type="ECO:0000256" key="1">
    <source>
        <dbReference type="SAM" id="MobiDB-lite"/>
    </source>
</evidence>
<feature type="region of interest" description="Disordered" evidence="1">
    <location>
        <begin position="175"/>
        <end position="229"/>
    </location>
</feature>
<sequence length="229" mass="24820">MAAPEETLRRRKAGNSGPEPDTPPESGRDPTGCPARLRTGTFWLTRIVLLRALAFIYFVAFLVALHQNKQLIGDRGLLPCRAYLESVRRYFQGRGGWEAVSYAPTVLWLLDWSRMNANLDALALLGLGVSSFVLVTGCANMVLMATLWVLYMSLVNVGQICFFLVQEEPLAASARTHNEAGPAEGSGERAPGPSGRKGSGAPQRREGWGRPAGTERPCPRAARGPGKAD</sequence>
<name>A0ABI7W8D7_FELCA</name>
<dbReference type="PANTHER" id="PTHR14463:SF10">
    <property type="entry name" value="LIPASE MATURATION FACTOR 1"/>
    <property type="match status" value="1"/>
</dbReference>
<proteinExistence type="predicted"/>
<dbReference type="PANTHER" id="PTHR14463">
    <property type="entry name" value="LIPASE MATURATION FACTOR"/>
    <property type="match status" value="1"/>
</dbReference>
<dbReference type="Ensembl" id="ENSFCTT00005010603.1">
    <property type="protein sequence ID" value="ENSFCTP00005006614.1"/>
    <property type="gene ID" value="ENSFCTG00005003944.1"/>
</dbReference>
<reference evidence="3" key="3">
    <citation type="submission" date="2025-09" db="UniProtKB">
        <authorList>
            <consortium name="Ensembl"/>
        </authorList>
    </citation>
    <scope>IDENTIFICATION</scope>
    <source>
        <strain evidence="3">breed Abyssinian</strain>
    </source>
</reference>
<evidence type="ECO:0000256" key="2">
    <source>
        <dbReference type="SAM" id="Phobius"/>
    </source>
</evidence>
<evidence type="ECO:0000313" key="3">
    <source>
        <dbReference type="Ensembl" id="ENSFCTP00005006614.1"/>
    </source>
</evidence>
<evidence type="ECO:0008006" key="5">
    <source>
        <dbReference type="Google" id="ProtNLM"/>
    </source>
</evidence>
<dbReference type="InterPro" id="IPR009613">
    <property type="entry name" value="LMF"/>
</dbReference>
<organism evidence="3 4">
    <name type="scientific">Felis catus</name>
    <name type="common">Cat</name>
    <name type="synonym">Felis silvestris catus</name>
    <dbReference type="NCBI Taxonomy" id="9685"/>
    <lineage>
        <taxon>Eukaryota</taxon>
        <taxon>Metazoa</taxon>
        <taxon>Chordata</taxon>
        <taxon>Craniata</taxon>
        <taxon>Vertebrata</taxon>
        <taxon>Euteleostomi</taxon>
        <taxon>Mammalia</taxon>
        <taxon>Eutheria</taxon>
        <taxon>Laurasiatheria</taxon>
        <taxon>Carnivora</taxon>
        <taxon>Feliformia</taxon>
        <taxon>Felidae</taxon>
        <taxon>Felinae</taxon>
        <taxon>Felis</taxon>
    </lineage>
</organism>
<reference evidence="3 4" key="1">
    <citation type="submission" date="2021-02" db="EMBL/GenBank/DDBJ databases">
        <title>Safari Cat Assemblies.</title>
        <authorList>
            <person name="Bredemeyer K.R."/>
            <person name="Murphy W.J."/>
        </authorList>
    </citation>
    <scope>NUCLEOTIDE SEQUENCE [LARGE SCALE GENOMIC DNA]</scope>
</reference>
<dbReference type="GeneTree" id="ENSGT00530000063702"/>
<keyword evidence="2" id="KW-0812">Transmembrane</keyword>
<feature type="region of interest" description="Disordered" evidence="1">
    <location>
        <begin position="1"/>
        <end position="33"/>
    </location>
</feature>